<dbReference type="EMBL" id="JAIWYP010000006">
    <property type="protein sequence ID" value="KAH3805329.1"/>
    <property type="molecule type" value="Genomic_DNA"/>
</dbReference>
<dbReference type="Pfam" id="PF23335">
    <property type="entry name" value="Beta-prop_IFT80_2nd"/>
    <property type="match status" value="1"/>
</dbReference>
<dbReference type="InterPro" id="IPR036322">
    <property type="entry name" value="WD40_repeat_dom_sf"/>
</dbReference>
<gene>
    <name evidence="5" type="ORF">DPMN_133629</name>
</gene>
<protein>
    <recommendedName>
        <fullName evidence="4">IFT80 second beta-propeller domain-containing protein</fullName>
    </recommendedName>
</protein>
<feature type="compositionally biased region" description="Basic and acidic residues" evidence="2">
    <location>
        <begin position="49"/>
        <end position="59"/>
    </location>
</feature>
<comment type="caution">
    <text evidence="5">The sequence shown here is derived from an EMBL/GenBank/DDBJ whole genome shotgun (WGS) entry which is preliminary data.</text>
</comment>
<keyword evidence="3" id="KW-1133">Transmembrane helix</keyword>
<dbReference type="AlphaFoldDB" id="A0A9D4FTY7"/>
<dbReference type="SMART" id="SM00320">
    <property type="entry name" value="WD40"/>
    <property type="match status" value="4"/>
</dbReference>
<dbReference type="InterPro" id="IPR015943">
    <property type="entry name" value="WD40/YVTN_repeat-like_dom_sf"/>
</dbReference>
<name>A0A9D4FTY7_DREPO</name>
<reference evidence="5" key="2">
    <citation type="submission" date="2020-11" db="EMBL/GenBank/DDBJ databases">
        <authorList>
            <person name="McCartney M.A."/>
            <person name="Auch B."/>
            <person name="Kono T."/>
            <person name="Mallez S."/>
            <person name="Becker A."/>
            <person name="Gohl D.M."/>
            <person name="Silverstein K.A.T."/>
            <person name="Koren S."/>
            <person name="Bechman K.B."/>
            <person name="Herman A."/>
            <person name="Abrahante J.E."/>
            <person name="Garbe J."/>
        </authorList>
    </citation>
    <scope>NUCLEOTIDE SEQUENCE</scope>
    <source>
        <strain evidence="5">Duluth1</strain>
        <tissue evidence="5">Whole animal</tissue>
    </source>
</reference>
<keyword evidence="1" id="KW-0853">WD repeat</keyword>
<feature type="region of interest" description="Disordered" evidence="2">
    <location>
        <begin position="49"/>
        <end position="70"/>
    </location>
</feature>
<dbReference type="PROSITE" id="PS50082">
    <property type="entry name" value="WD_REPEATS_2"/>
    <property type="match status" value="2"/>
</dbReference>
<accession>A0A9D4FTY7</accession>
<keyword evidence="3" id="KW-0472">Membrane</keyword>
<dbReference type="PANTHER" id="PTHR24098:SF0">
    <property type="entry name" value="OUTER SEGMENT 5"/>
    <property type="match status" value="1"/>
</dbReference>
<keyword evidence="3" id="KW-0812">Transmembrane</keyword>
<reference evidence="5" key="1">
    <citation type="journal article" date="2019" name="bioRxiv">
        <title>The Genome of the Zebra Mussel, Dreissena polymorpha: A Resource for Invasive Species Research.</title>
        <authorList>
            <person name="McCartney M.A."/>
            <person name="Auch B."/>
            <person name="Kono T."/>
            <person name="Mallez S."/>
            <person name="Zhang Y."/>
            <person name="Obille A."/>
            <person name="Becker A."/>
            <person name="Abrahante J.E."/>
            <person name="Garbe J."/>
            <person name="Badalamenti J.P."/>
            <person name="Herman A."/>
            <person name="Mangelson H."/>
            <person name="Liachko I."/>
            <person name="Sullivan S."/>
            <person name="Sone E.D."/>
            <person name="Koren S."/>
            <person name="Silverstein K.A.T."/>
            <person name="Beckman K.B."/>
            <person name="Gohl D.M."/>
        </authorList>
    </citation>
    <scope>NUCLEOTIDE SEQUENCE</scope>
    <source>
        <strain evidence="5">Duluth1</strain>
        <tissue evidence="5">Whole animal</tissue>
    </source>
</reference>
<evidence type="ECO:0000256" key="1">
    <source>
        <dbReference type="PROSITE-ProRule" id="PRU00221"/>
    </source>
</evidence>
<dbReference type="Gene3D" id="2.130.10.10">
    <property type="entry name" value="YVTN repeat-like/Quinoprotein amine dehydrogenase"/>
    <property type="match status" value="2"/>
</dbReference>
<evidence type="ECO:0000256" key="3">
    <source>
        <dbReference type="SAM" id="Phobius"/>
    </source>
</evidence>
<dbReference type="FunFam" id="2.130.10.10:FF:000463">
    <property type="entry name" value="intraflagellar transport protein 80 homolog"/>
    <property type="match status" value="1"/>
</dbReference>
<dbReference type="Proteomes" id="UP000828390">
    <property type="component" value="Unassembled WGS sequence"/>
</dbReference>
<proteinExistence type="predicted"/>
<feature type="domain" description="IFT80 second beta-propeller" evidence="4">
    <location>
        <begin position="352"/>
        <end position="405"/>
    </location>
</feature>
<evidence type="ECO:0000256" key="2">
    <source>
        <dbReference type="SAM" id="MobiDB-lite"/>
    </source>
</evidence>
<sequence>MFLMLIIMMMITLMIIIIMLMIVTLMMNDDDYYLYDDYYDDSLKLGPKEPEKTGAERAWGRKSRQPPISAKSWTTPEELYSGADDHLILRWNLVNNETASLVKLPDDVFPTDMHWFPKAATGGGKKTGSDLFSLTSTDGKFHIIGKTGRVEKSVEAHKGAVLSGRWSYDGSALLTAGEDGQVKIWSRSGMLRSTLTQNSTAVYGVAWGPDSDQVLFTNGRQLVIKSLQANAKPTMWKAHEGVILQVDWNPVNSLILSGAEDCRYKVWDTYSRLMYSSSAHDYPITSVAWTPDGELFAIGSFNTLRLCDKAGPNTGSVFKLSWSSDGTQVAGACGNGQVLIGHILERYILNQSTSDATVTESKKIVVRNVLNDSYDKLDFRDRVIKASLAFGHLVVATSSQCYIYR</sequence>
<dbReference type="InterPro" id="IPR056456">
    <property type="entry name" value="Beta-prop_IFT80_2nd"/>
</dbReference>
<evidence type="ECO:0000259" key="4">
    <source>
        <dbReference type="Pfam" id="PF23335"/>
    </source>
</evidence>
<evidence type="ECO:0000313" key="6">
    <source>
        <dbReference type="Proteomes" id="UP000828390"/>
    </source>
</evidence>
<feature type="repeat" description="WD" evidence="1">
    <location>
        <begin position="236"/>
        <end position="268"/>
    </location>
</feature>
<dbReference type="PROSITE" id="PS50294">
    <property type="entry name" value="WD_REPEATS_REGION"/>
    <property type="match status" value="2"/>
</dbReference>
<dbReference type="GO" id="GO:0060271">
    <property type="term" value="P:cilium assembly"/>
    <property type="evidence" value="ECO:0007669"/>
    <property type="project" value="TreeGrafter"/>
</dbReference>
<organism evidence="5 6">
    <name type="scientific">Dreissena polymorpha</name>
    <name type="common">Zebra mussel</name>
    <name type="synonym">Mytilus polymorpha</name>
    <dbReference type="NCBI Taxonomy" id="45954"/>
    <lineage>
        <taxon>Eukaryota</taxon>
        <taxon>Metazoa</taxon>
        <taxon>Spiralia</taxon>
        <taxon>Lophotrochozoa</taxon>
        <taxon>Mollusca</taxon>
        <taxon>Bivalvia</taxon>
        <taxon>Autobranchia</taxon>
        <taxon>Heteroconchia</taxon>
        <taxon>Euheterodonta</taxon>
        <taxon>Imparidentia</taxon>
        <taxon>Neoheterodontei</taxon>
        <taxon>Myida</taxon>
        <taxon>Dreissenoidea</taxon>
        <taxon>Dreissenidae</taxon>
        <taxon>Dreissena</taxon>
    </lineage>
</organism>
<dbReference type="PANTHER" id="PTHR24098">
    <property type="entry name" value="OUTER SEGMENT 5"/>
    <property type="match status" value="1"/>
</dbReference>
<evidence type="ECO:0000313" key="5">
    <source>
        <dbReference type="EMBL" id="KAH3805329.1"/>
    </source>
</evidence>
<keyword evidence="6" id="KW-1185">Reference proteome</keyword>
<dbReference type="InterPro" id="IPR001680">
    <property type="entry name" value="WD40_rpt"/>
</dbReference>
<dbReference type="Pfam" id="PF00400">
    <property type="entry name" value="WD40"/>
    <property type="match status" value="3"/>
</dbReference>
<dbReference type="GO" id="GO:0030992">
    <property type="term" value="C:intraciliary transport particle B"/>
    <property type="evidence" value="ECO:0007669"/>
    <property type="project" value="TreeGrafter"/>
</dbReference>
<feature type="repeat" description="WD" evidence="1">
    <location>
        <begin position="154"/>
        <end position="186"/>
    </location>
</feature>
<feature type="transmembrane region" description="Helical" evidence="3">
    <location>
        <begin position="6"/>
        <end position="27"/>
    </location>
</feature>
<dbReference type="SUPFAM" id="SSF50978">
    <property type="entry name" value="WD40 repeat-like"/>
    <property type="match status" value="1"/>
</dbReference>
<dbReference type="GO" id="GO:0005929">
    <property type="term" value="C:cilium"/>
    <property type="evidence" value="ECO:0007669"/>
    <property type="project" value="TreeGrafter"/>
</dbReference>